<sequence length="170" mass="19782">MKKYILLVLTIPLFFIQCKKSEPTSFDTKALDDKVKTTQGETLTVKEMLNNYKGEIVLIDIWASWCGDCLHSLPTVKFLKEKYGAQVTFLYSSMDKDKEAWHKALEKYDIKGEHYYLGSEWKTNFLTSIELNWIPRFMILGKDGSIKLYNAKKADDPKIERILEKEIANN</sequence>
<evidence type="ECO:0000313" key="7">
    <source>
        <dbReference type="Proteomes" id="UP000251835"/>
    </source>
</evidence>
<dbReference type="InterPro" id="IPR012336">
    <property type="entry name" value="Thioredoxin-like_fold"/>
</dbReference>
<feature type="domain" description="Thioredoxin" evidence="5">
    <location>
        <begin position="24"/>
        <end position="168"/>
    </location>
</feature>
<evidence type="ECO:0000256" key="4">
    <source>
        <dbReference type="ARBA" id="ARBA00023284"/>
    </source>
</evidence>
<reference evidence="6 7" key="1">
    <citation type="submission" date="2018-05" db="EMBL/GenBank/DDBJ databases">
        <title>Genomic Encyclopedia of Type Strains, Phase IV (KMG-IV): sequencing the most valuable type-strain genomes for metagenomic binning, comparative biology and taxonomic classification.</title>
        <authorList>
            <person name="Goeker M."/>
        </authorList>
    </citation>
    <scope>NUCLEOTIDE SEQUENCE [LARGE SCALE GENOMIC DNA]</scope>
    <source>
        <strain evidence="6 7">DSM 28579</strain>
    </source>
</reference>
<dbReference type="SUPFAM" id="SSF52833">
    <property type="entry name" value="Thioredoxin-like"/>
    <property type="match status" value="1"/>
</dbReference>
<dbReference type="GO" id="GO:0017004">
    <property type="term" value="P:cytochrome complex assembly"/>
    <property type="evidence" value="ECO:0007669"/>
    <property type="project" value="UniProtKB-KW"/>
</dbReference>
<dbReference type="CDD" id="cd02966">
    <property type="entry name" value="TlpA_like_family"/>
    <property type="match status" value="1"/>
</dbReference>
<organism evidence="6 7">
    <name type="scientific">Balneicella halophila</name>
    <dbReference type="NCBI Taxonomy" id="1537566"/>
    <lineage>
        <taxon>Bacteria</taxon>
        <taxon>Pseudomonadati</taxon>
        <taxon>Bacteroidota</taxon>
        <taxon>Bacteroidia</taxon>
        <taxon>Bacteroidales</taxon>
        <taxon>Balneicellaceae</taxon>
        <taxon>Balneicella</taxon>
    </lineage>
</organism>
<comment type="subcellular location">
    <subcellularLocation>
        <location evidence="1">Cell envelope</location>
    </subcellularLocation>
</comment>
<keyword evidence="4" id="KW-0676">Redox-active center</keyword>
<dbReference type="GO" id="GO:0030313">
    <property type="term" value="C:cell envelope"/>
    <property type="evidence" value="ECO:0007669"/>
    <property type="project" value="UniProtKB-SubCell"/>
</dbReference>
<dbReference type="Proteomes" id="UP000251835">
    <property type="component" value="Unassembled WGS sequence"/>
</dbReference>
<protein>
    <submittedName>
        <fullName evidence="6">Thioredoxin-like protein</fullName>
    </submittedName>
</protein>
<accession>A0A7L4URF1</accession>
<dbReference type="RefSeq" id="WP_116495883.1">
    <property type="nucleotide sequence ID" value="NZ_QENZ01000003.1"/>
</dbReference>
<dbReference type="PANTHER" id="PTHR42852">
    <property type="entry name" value="THIOL:DISULFIDE INTERCHANGE PROTEIN DSBE"/>
    <property type="match status" value="1"/>
</dbReference>
<proteinExistence type="predicted"/>
<evidence type="ECO:0000256" key="3">
    <source>
        <dbReference type="ARBA" id="ARBA00023157"/>
    </source>
</evidence>
<evidence type="ECO:0000259" key="5">
    <source>
        <dbReference type="PROSITE" id="PS51352"/>
    </source>
</evidence>
<dbReference type="EMBL" id="QENZ01000003">
    <property type="protein sequence ID" value="PVX52345.1"/>
    <property type="molecule type" value="Genomic_DNA"/>
</dbReference>
<dbReference type="PROSITE" id="PS51352">
    <property type="entry name" value="THIOREDOXIN_2"/>
    <property type="match status" value="1"/>
</dbReference>
<evidence type="ECO:0000313" key="6">
    <source>
        <dbReference type="EMBL" id="PVX52345.1"/>
    </source>
</evidence>
<dbReference type="InterPro" id="IPR050553">
    <property type="entry name" value="Thioredoxin_ResA/DsbE_sf"/>
</dbReference>
<dbReference type="PANTHER" id="PTHR42852:SF6">
    <property type="entry name" value="THIOL:DISULFIDE INTERCHANGE PROTEIN DSBE"/>
    <property type="match status" value="1"/>
</dbReference>
<dbReference type="Gene3D" id="3.40.30.10">
    <property type="entry name" value="Glutaredoxin"/>
    <property type="match status" value="1"/>
</dbReference>
<gene>
    <name evidence="6" type="ORF">C7377_0659</name>
</gene>
<dbReference type="Pfam" id="PF13905">
    <property type="entry name" value="Thioredoxin_8"/>
    <property type="match status" value="1"/>
</dbReference>
<comment type="caution">
    <text evidence="6">The sequence shown here is derived from an EMBL/GenBank/DDBJ whole genome shotgun (WGS) entry which is preliminary data.</text>
</comment>
<keyword evidence="2" id="KW-0201">Cytochrome c-type biogenesis</keyword>
<keyword evidence="3" id="KW-1015">Disulfide bond</keyword>
<name>A0A7L4URF1_BALHA</name>
<dbReference type="OrthoDB" id="9794348at2"/>
<dbReference type="InterPro" id="IPR036249">
    <property type="entry name" value="Thioredoxin-like_sf"/>
</dbReference>
<keyword evidence="7" id="KW-1185">Reference proteome</keyword>
<dbReference type="AlphaFoldDB" id="A0A7L4URF1"/>
<evidence type="ECO:0000256" key="2">
    <source>
        <dbReference type="ARBA" id="ARBA00022748"/>
    </source>
</evidence>
<evidence type="ECO:0000256" key="1">
    <source>
        <dbReference type="ARBA" id="ARBA00004196"/>
    </source>
</evidence>
<dbReference type="InterPro" id="IPR013766">
    <property type="entry name" value="Thioredoxin_domain"/>
</dbReference>